<gene>
    <name evidence="2" type="ORF">GUITHDRAFT_155855</name>
</gene>
<evidence type="ECO:0000313" key="3">
    <source>
        <dbReference type="EnsemblProtists" id="EKX34046"/>
    </source>
</evidence>
<name>L1ICR7_GUITC</name>
<dbReference type="RefSeq" id="XP_005821026.1">
    <property type="nucleotide sequence ID" value="XM_005820969.1"/>
</dbReference>
<accession>L1ICR7</accession>
<dbReference type="EnsemblProtists" id="EKX34046">
    <property type="protein sequence ID" value="EKX34046"/>
    <property type="gene ID" value="GUITHDRAFT_155855"/>
</dbReference>
<reference evidence="3" key="3">
    <citation type="submission" date="2016-03" db="UniProtKB">
        <authorList>
            <consortium name="EnsemblProtists"/>
        </authorList>
    </citation>
    <scope>IDENTIFICATION</scope>
</reference>
<dbReference type="AlphaFoldDB" id="L1ICR7"/>
<keyword evidence="4" id="KW-1185">Reference proteome</keyword>
<dbReference type="HOGENOM" id="CLU_1690058_0_0_1"/>
<dbReference type="EMBL" id="JH993121">
    <property type="protein sequence ID" value="EKX34046.1"/>
    <property type="molecule type" value="Genomic_DNA"/>
</dbReference>
<proteinExistence type="predicted"/>
<reference evidence="4" key="2">
    <citation type="submission" date="2012-11" db="EMBL/GenBank/DDBJ databases">
        <authorList>
            <person name="Kuo A."/>
            <person name="Curtis B.A."/>
            <person name="Tanifuji G."/>
            <person name="Burki F."/>
            <person name="Gruber A."/>
            <person name="Irimia M."/>
            <person name="Maruyama S."/>
            <person name="Arias M.C."/>
            <person name="Ball S.G."/>
            <person name="Gile G.H."/>
            <person name="Hirakawa Y."/>
            <person name="Hopkins J.F."/>
            <person name="Rensing S.A."/>
            <person name="Schmutz J."/>
            <person name="Symeonidi A."/>
            <person name="Elias M."/>
            <person name="Eveleigh R.J."/>
            <person name="Herman E.K."/>
            <person name="Klute M.J."/>
            <person name="Nakayama T."/>
            <person name="Obornik M."/>
            <person name="Reyes-Prieto A."/>
            <person name="Armbrust E.V."/>
            <person name="Aves S.J."/>
            <person name="Beiko R.G."/>
            <person name="Coutinho P."/>
            <person name="Dacks J.B."/>
            <person name="Durnford D.G."/>
            <person name="Fast N.M."/>
            <person name="Green B.R."/>
            <person name="Grisdale C."/>
            <person name="Hempe F."/>
            <person name="Henrissat B."/>
            <person name="Hoppner M.P."/>
            <person name="Ishida K.-I."/>
            <person name="Kim E."/>
            <person name="Koreny L."/>
            <person name="Kroth P.G."/>
            <person name="Liu Y."/>
            <person name="Malik S.-B."/>
            <person name="Maier U.G."/>
            <person name="McRose D."/>
            <person name="Mock T."/>
            <person name="Neilson J.A."/>
            <person name="Onodera N.T."/>
            <person name="Poole A.M."/>
            <person name="Pritham E.J."/>
            <person name="Richards T.A."/>
            <person name="Rocap G."/>
            <person name="Roy S.W."/>
            <person name="Sarai C."/>
            <person name="Schaack S."/>
            <person name="Shirato S."/>
            <person name="Slamovits C.H."/>
            <person name="Spencer D.F."/>
            <person name="Suzuki S."/>
            <person name="Worden A.Z."/>
            <person name="Zauner S."/>
            <person name="Barry K."/>
            <person name="Bell C."/>
            <person name="Bharti A.K."/>
            <person name="Crow J.A."/>
            <person name="Grimwood J."/>
            <person name="Kramer R."/>
            <person name="Lindquist E."/>
            <person name="Lucas S."/>
            <person name="Salamov A."/>
            <person name="McFadden G.I."/>
            <person name="Lane C.E."/>
            <person name="Keeling P.J."/>
            <person name="Gray M.W."/>
            <person name="Grigoriev I.V."/>
            <person name="Archibald J.M."/>
        </authorList>
    </citation>
    <scope>NUCLEOTIDE SEQUENCE</scope>
    <source>
        <strain evidence="4">CCMP2712</strain>
    </source>
</reference>
<evidence type="ECO:0000256" key="1">
    <source>
        <dbReference type="SAM" id="MobiDB-lite"/>
    </source>
</evidence>
<sequence>MRPGGHSFSVDKVNEWLRKEQLAKSQRMKEAHRQQRLRHKQQHEARKEKLSQGDTPARQEDGGNEAQQWSSTLEESGLDFSALFDLVGNLIARAGDQLNDMQSVTSSQSDAEDKNVHQWMAREDLKVSLSRVGDFSEGVKVEEIQFQSVDKKKYIF</sequence>
<feature type="compositionally biased region" description="Basic and acidic residues" evidence="1">
    <location>
        <begin position="20"/>
        <end position="33"/>
    </location>
</feature>
<reference evidence="2 4" key="1">
    <citation type="journal article" date="2012" name="Nature">
        <title>Algal genomes reveal evolutionary mosaicism and the fate of nucleomorphs.</title>
        <authorList>
            <consortium name="DOE Joint Genome Institute"/>
            <person name="Curtis B.A."/>
            <person name="Tanifuji G."/>
            <person name="Burki F."/>
            <person name="Gruber A."/>
            <person name="Irimia M."/>
            <person name="Maruyama S."/>
            <person name="Arias M.C."/>
            <person name="Ball S.G."/>
            <person name="Gile G.H."/>
            <person name="Hirakawa Y."/>
            <person name="Hopkins J.F."/>
            <person name="Kuo A."/>
            <person name="Rensing S.A."/>
            <person name="Schmutz J."/>
            <person name="Symeonidi A."/>
            <person name="Elias M."/>
            <person name="Eveleigh R.J."/>
            <person name="Herman E.K."/>
            <person name="Klute M.J."/>
            <person name="Nakayama T."/>
            <person name="Obornik M."/>
            <person name="Reyes-Prieto A."/>
            <person name="Armbrust E.V."/>
            <person name="Aves S.J."/>
            <person name="Beiko R.G."/>
            <person name="Coutinho P."/>
            <person name="Dacks J.B."/>
            <person name="Durnford D.G."/>
            <person name="Fast N.M."/>
            <person name="Green B.R."/>
            <person name="Grisdale C.J."/>
            <person name="Hempel F."/>
            <person name="Henrissat B."/>
            <person name="Hoppner M.P."/>
            <person name="Ishida K."/>
            <person name="Kim E."/>
            <person name="Koreny L."/>
            <person name="Kroth P.G."/>
            <person name="Liu Y."/>
            <person name="Malik S.B."/>
            <person name="Maier U.G."/>
            <person name="McRose D."/>
            <person name="Mock T."/>
            <person name="Neilson J.A."/>
            <person name="Onodera N.T."/>
            <person name="Poole A.M."/>
            <person name="Pritham E.J."/>
            <person name="Richards T.A."/>
            <person name="Rocap G."/>
            <person name="Roy S.W."/>
            <person name="Sarai C."/>
            <person name="Schaack S."/>
            <person name="Shirato S."/>
            <person name="Slamovits C.H."/>
            <person name="Spencer D.F."/>
            <person name="Suzuki S."/>
            <person name="Worden A.Z."/>
            <person name="Zauner S."/>
            <person name="Barry K."/>
            <person name="Bell C."/>
            <person name="Bharti A.K."/>
            <person name="Crow J.A."/>
            <person name="Grimwood J."/>
            <person name="Kramer R."/>
            <person name="Lindquist E."/>
            <person name="Lucas S."/>
            <person name="Salamov A."/>
            <person name="McFadden G.I."/>
            <person name="Lane C.E."/>
            <person name="Keeling P.J."/>
            <person name="Gray M.W."/>
            <person name="Grigoriev I.V."/>
            <person name="Archibald J.M."/>
        </authorList>
    </citation>
    <scope>NUCLEOTIDE SEQUENCE</scope>
    <source>
        <strain evidence="2 4">CCMP2712</strain>
    </source>
</reference>
<dbReference type="GeneID" id="17290765"/>
<feature type="compositionally biased region" description="Basic and acidic residues" evidence="1">
    <location>
        <begin position="42"/>
        <end position="61"/>
    </location>
</feature>
<protein>
    <submittedName>
        <fullName evidence="2 3">Uncharacterized protein</fullName>
    </submittedName>
</protein>
<dbReference type="PaxDb" id="55529-EKX34046"/>
<organism evidence="2">
    <name type="scientific">Guillardia theta (strain CCMP2712)</name>
    <name type="common">Cryptophyte</name>
    <dbReference type="NCBI Taxonomy" id="905079"/>
    <lineage>
        <taxon>Eukaryota</taxon>
        <taxon>Cryptophyceae</taxon>
        <taxon>Pyrenomonadales</taxon>
        <taxon>Geminigeraceae</taxon>
        <taxon>Guillardia</taxon>
    </lineage>
</organism>
<feature type="region of interest" description="Disordered" evidence="1">
    <location>
        <begin position="20"/>
        <end position="72"/>
    </location>
</feature>
<dbReference type="Proteomes" id="UP000011087">
    <property type="component" value="Unassembled WGS sequence"/>
</dbReference>
<evidence type="ECO:0000313" key="2">
    <source>
        <dbReference type="EMBL" id="EKX34046.1"/>
    </source>
</evidence>
<dbReference type="KEGG" id="gtt:GUITHDRAFT_155855"/>
<evidence type="ECO:0000313" key="4">
    <source>
        <dbReference type="Proteomes" id="UP000011087"/>
    </source>
</evidence>